<accession>A0A239ARA8</accession>
<name>A0A239ARA8_9BACT</name>
<dbReference type="EMBL" id="FZOC01000004">
    <property type="protein sequence ID" value="SNR98236.1"/>
    <property type="molecule type" value="Genomic_DNA"/>
</dbReference>
<evidence type="ECO:0000313" key="4">
    <source>
        <dbReference type="Proteomes" id="UP000198324"/>
    </source>
</evidence>
<dbReference type="GO" id="GO:0046685">
    <property type="term" value="P:response to arsenic-containing substance"/>
    <property type="evidence" value="ECO:0007669"/>
    <property type="project" value="UniProtKB-KW"/>
</dbReference>
<feature type="domain" description="Phosphotyrosine protein phosphatase I" evidence="2">
    <location>
        <begin position="4"/>
        <end position="141"/>
    </location>
</feature>
<dbReference type="CDD" id="cd16345">
    <property type="entry name" value="LMWP_ArsC"/>
    <property type="match status" value="1"/>
</dbReference>
<keyword evidence="4" id="KW-1185">Reference proteome</keyword>
<dbReference type="Gene3D" id="3.40.50.2300">
    <property type="match status" value="1"/>
</dbReference>
<sequence length="145" mass="16293">MDKLKVLFVCSRNAGRSQMAEAFLRRFAGDAFEVESAGLDPAPEVLPLVRQVMAEEGLDLSGKKPQSVFDLFRQGRLYDYVIAVCDTATAESCPVFPGVTQRWRWPFPDPEAVAGTPEERLAKVRAIRDMVREKVERPFSEQTEA</sequence>
<gene>
    <name evidence="3" type="ORF">SAMN04488503_2173</name>
</gene>
<evidence type="ECO:0000256" key="1">
    <source>
        <dbReference type="ARBA" id="ARBA00022849"/>
    </source>
</evidence>
<evidence type="ECO:0000313" key="3">
    <source>
        <dbReference type="EMBL" id="SNR98236.1"/>
    </source>
</evidence>
<dbReference type="SMART" id="SM00226">
    <property type="entry name" value="LMWPc"/>
    <property type="match status" value="1"/>
</dbReference>
<organism evidence="3 4">
    <name type="scientific">Humidesulfovibrio mexicanus</name>
    <dbReference type="NCBI Taxonomy" id="147047"/>
    <lineage>
        <taxon>Bacteria</taxon>
        <taxon>Pseudomonadati</taxon>
        <taxon>Thermodesulfobacteriota</taxon>
        <taxon>Desulfovibrionia</taxon>
        <taxon>Desulfovibrionales</taxon>
        <taxon>Desulfovibrionaceae</taxon>
        <taxon>Humidesulfovibrio</taxon>
    </lineage>
</organism>
<keyword evidence="1" id="KW-0059">Arsenical resistance</keyword>
<dbReference type="InterPro" id="IPR023485">
    <property type="entry name" value="Ptyr_pPase"/>
</dbReference>
<dbReference type="AlphaFoldDB" id="A0A239ARA8"/>
<protein>
    <submittedName>
        <fullName evidence="3">Protein tyrosine phosphatase</fullName>
    </submittedName>
</protein>
<proteinExistence type="predicted"/>
<reference evidence="3 4" key="1">
    <citation type="submission" date="2017-06" db="EMBL/GenBank/DDBJ databases">
        <authorList>
            <person name="Kim H.J."/>
            <person name="Triplett B.A."/>
        </authorList>
    </citation>
    <scope>NUCLEOTIDE SEQUENCE [LARGE SCALE GENOMIC DNA]</scope>
    <source>
        <strain evidence="3 4">DSM 13116</strain>
    </source>
</reference>
<dbReference type="InterPro" id="IPR036196">
    <property type="entry name" value="Ptyr_pPase_sf"/>
</dbReference>
<evidence type="ECO:0000259" key="2">
    <source>
        <dbReference type="SMART" id="SM00226"/>
    </source>
</evidence>
<dbReference type="PANTHER" id="PTHR43428:SF1">
    <property type="entry name" value="ARSENATE REDUCTASE"/>
    <property type="match status" value="1"/>
</dbReference>
<dbReference type="Proteomes" id="UP000198324">
    <property type="component" value="Unassembled WGS sequence"/>
</dbReference>
<dbReference type="RefSeq" id="WP_089274390.1">
    <property type="nucleotide sequence ID" value="NZ_FZOC01000004.1"/>
</dbReference>
<dbReference type="Pfam" id="PF01451">
    <property type="entry name" value="LMWPc"/>
    <property type="match status" value="1"/>
</dbReference>
<dbReference type="OrthoDB" id="9784339at2"/>
<dbReference type="SUPFAM" id="SSF52788">
    <property type="entry name" value="Phosphotyrosine protein phosphatases I"/>
    <property type="match status" value="1"/>
</dbReference>
<dbReference type="PANTHER" id="PTHR43428">
    <property type="entry name" value="ARSENATE REDUCTASE"/>
    <property type="match status" value="1"/>
</dbReference>